<reference evidence="1 2" key="1">
    <citation type="submission" date="2019-01" db="EMBL/GenBank/DDBJ databases">
        <authorList>
            <person name="Sayadi A."/>
        </authorList>
    </citation>
    <scope>NUCLEOTIDE SEQUENCE [LARGE SCALE GENOMIC DNA]</scope>
</reference>
<name>A0A653DS22_CALMS</name>
<evidence type="ECO:0000313" key="1">
    <source>
        <dbReference type="EMBL" id="VEN62139.1"/>
    </source>
</evidence>
<dbReference type="AlphaFoldDB" id="A0A653DS22"/>
<keyword evidence="2" id="KW-1185">Reference proteome</keyword>
<dbReference type="EMBL" id="CAACVG010013591">
    <property type="protein sequence ID" value="VEN62139.1"/>
    <property type="molecule type" value="Genomic_DNA"/>
</dbReference>
<organism evidence="1 2">
    <name type="scientific">Callosobruchus maculatus</name>
    <name type="common">Southern cowpea weevil</name>
    <name type="synonym">Pulse bruchid</name>
    <dbReference type="NCBI Taxonomy" id="64391"/>
    <lineage>
        <taxon>Eukaryota</taxon>
        <taxon>Metazoa</taxon>
        <taxon>Ecdysozoa</taxon>
        <taxon>Arthropoda</taxon>
        <taxon>Hexapoda</taxon>
        <taxon>Insecta</taxon>
        <taxon>Pterygota</taxon>
        <taxon>Neoptera</taxon>
        <taxon>Endopterygota</taxon>
        <taxon>Coleoptera</taxon>
        <taxon>Polyphaga</taxon>
        <taxon>Cucujiformia</taxon>
        <taxon>Chrysomeloidea</taxon>
        <taxon>Chrysomelidae</taxon>
        <taxon>Bruchinae</taxon>
        <taxon>Bruchini</taxon>
        <taxon>Callosobruchus</taxon>
    </lineage>
</organism>
<dbReference type="Proteomes" id="UP000410492">
    <property type="component" value="Unassembled WGS sequence"/>
</dbReference>
<sequence length="80" mass="9986">MLTILRYFCTNIEYFCHRYSLRHFKLLHKTLCQILWEPFLYGNPQRYYGCLLCCIRALGFVWELPERRCYWIQKLIFILI</sequence>
<proteinExistence type="predicted"/>
<gene>
    <name evidence="1" type="ORF">CALMAC_LOCUS19326</name>
</gene>
<accession>A0A653DS22</accession>
<protein>
    <submittedName>
        <fullName evidence="1">Uncharacterized protein</fullName>
    </submittedName>
</protein>
<evidence type="ECO:0000313" key="2">
    <source>
        <dbReference type="Proteomes" id="UP000410492"/>
    </source>
</evidence>